<dbReference type="PANTHER" id="PTHR35204">
    <property type="entry name" value="YALI0A21131P"/>
    <property type="match status" value="1"/>
</dbReference>
<dbReference type="Proteomes" id="UP000019375">
    <property type="component" value="Unassembled WGS sequence"/>
</dbReference>
<keyword evidence="3" id="KW-1185">Reference proteome</keyword>
<evidence type="ECO:0000313" key="3">
    <source>
        <dbReference type="Proteomes" id="UP000019375"/>
    </source>
</evidence>
<gene>
    <name evidence="2" type="ORF">BN860_19328g</name>
</gene>
<evidence type="ECO:0000313" key="2">
    <source>
        <dbReference type="EMBL" id="CDF87999.1"/>
    </source>
</evidence>
<dbReference type="AlphaFoldDB" id="A0A8J2X5N2"/>
<feature type="compositionally biased region" description="Gly residues" evidence="1">
    <location>
        <begin position="145"/>
        <end position="154"/>
    </location>
</feature>
<organism evidence="2 3">
    <name type="scientific">Zygosaccharomyces bailii (strain CLIB 213 / ATCC 58445 / CBS 680 / BCRC 21525 / NBRC 1098 / NCYC 1416 / NRRL Y-2227)</name>
    <dbReference type="NCBI Taxonomy" id="1333698"/>
    <lineage>
        <taxon>Eukaryota</taxon>
        <taxon>Fungi</taxon>
        <taxon>Dikarya</taxon>
        <taxon>Ascomycota</taxon>
        <taxon>Saccharomycotina</taxon>
        <taxon>Saccharomycetes</taxon>
        <taxon>Saccharomycetales</taxon>
        <taxon>Saccharomycetaceae</taxon>
        <taxon>Zygosaccharomyces</taxon>
    </lineage>
</organism>
<feature type="region of interest" description="Disordered" evidence="1">
    <location>
        <begin position="134"/>
        <end position="181"/>
    </location>
</feature>
<reference evidence="3" key="1">
    <citation type="journal article" date="2013" name="Genome Announc.">
        <title>Genome sequence of the food spoilage yeast Zygosaccharomyces bailii CLIB 213(T).</title>
        <authorList>
            <person name="Galeote V."/>
            <person name="Bigey F."/>
            <person name="Devillers H."/>
            <person name="Neuveglise C."/>
            <person name="Dequin S."/>
        </authorList>
    </citation>
    <scope>NUCLEOTIDE SEQUENCE [LARGE SCALE GENOMIC DNA]</scope>
    <source>
        <strain evidence="3">CLIB 213 / ATCC 58445 / CBS 680 / CCRC 21525 / NBRC 1098 / NCYC 1416 / NRRL Y-2227</strain>
    </source>
</reference>
<name>A0A8J2X5N2_ZYGB2</name>
<sequence length="627" mass="70868">MRKRFALSVALPTALLLVFATWIVLFQSRSTSDLGLPKFIPLRESKEKITWRNFQDKVRPIDLENSTAIFNSIYAALRQSGSDLHPVGVTYFPAIIPKGTLLFHAGKGEMPEGLEWLAMDHEFSLNFGSRRQAYGRRSLSRRGKGPGGPGGPGKPGGPPGSGKQDQSSDQPKKNFDRSGSMTMMTFRATRDLNRFLYLDGASASKSTTGEMDTQKMISDLVGSQSNSTSDGDNGKRVMSERLYAERICSWGKKYGLEGIIRVEVGFELVLCDFLDGSTELVSNNSYPLVNDMLGLPPPTKITAENGWPLDANGTLIEDQLTEEQRAILKKEDDWETRMRKFDTMDSFGQLLAGEIHDKGDRRIHLDYRHMVTGLNRTYINPDPNNRRLLNDDISLEVELGMLHDLENSLKGGFDSSESTDWQQVLDEIVDKFSPMLKGMERVLDAEDKSVNIVAENITRYTTSFVRRFIEKQREGSKLDSGRDFAIYQYSRPLKDLATDSDYLIWSAVVRVVTEVVDTIYSLHETLWPIVLSEFQGDVVDDAYSRVTDSQQRLKGLIKALNWIPLNFECEKKCDWDEVCYTPSWGPSPLGWTLPDSTDEHFGMHFDSKRQRQVIDSELRCVKIDSLL</sequence>
<dbReference type="EMBL" id="HG316454">
    <property type="protein sequence ID" value="CDF87999.1"/>
    <property type="molecule type" value="Genomic_DNA"/>
</dbReference>
<proteinExistence type="predicted"/>
<evidence type="ECO:0000256" key="1">
    <source>
        <dbReference type="SAM" id="MobiDB-lite"/>
    </source>
</evidence>
<protein>
    <submittedName>
        <fullName evidence="2">BN860_19328g1_1</fullName>
    </submittedName>
</protein>
<dbReference type="OrthoDB" id="10261782at2759"/>
<accession>A0A8J2X5N2</accession>
<dbReference type="InterPro" id="IPR038921">
    <property type="entry name" value="YOR389W-like"/>
</dbReference>
<dbReference type="PANTHER" id="PTHR35204:SF1">
    <property type="entry name" value="ENTEROTOXIN"/>
    <property type="match status" value="1"/>
</dbReference>